<dbReference type="RefSeq" id="WP_167267178.1">
    <property type="nucleotide sequence ID" value="NZ_BAAAVO010000002.1"/>
</dbReference>
<evidence type="ECO:0000313" key="2">
    <source>
        <dbReference type="EMBL" id="NIJ02198.1"/>
    </source>
</evidence>
<sequence length="222" mass="23560">MKGEDIVITLCVALTPAGLREIREEQWRSDLIDGPGMGIPRSALLVGAVRSSAASRLFELKRRGSLSMSRIIKGDNMKLVFGAVGAVAALAAIVVGGIQANTPATITDGAQLRAAMAEENIGGYEGWWNSSFLDGTPAGPPEIVAVNTNTGTVVDYFNRAKHEAGQQLTPDDTDYTAVPDPSWPTSSVVIIDTATGKMIDSFPVDHRGRVIYTHEDGTTYVG</sequence>
<organism evidence="2 3">
    <name type="scientific">Paenarthrobacter ilicis</name>
    <dbReference type="NCBI Taxonomy" id="43665"/>
    <lineage>
        <taxon>Bacteria</taxon>
        <taxon>Bacillati</taxon>
        <taxon>Actinomycetota</taxon>
        <taxon>Actinomycetes</taxon>
        <taxon>Micrococcales</taxon>
        <taxon>Micrococcaceae</taxon>
        <taxon>Paenarthrobacter</taxon>
    </lineage>
</organism>
<accession>A0ABX0TI42</accession>
<comment type="caution">
    <text evidence="2">The sequence shown here is derived from an EMBL/GenBank/DDBJ whole genome shotgun (WGS) entry which is preliminary data.</text>
</comment>
<feature type="transmembrane region" description="Helical" evidence="1">
    <location>
        <begin position="79"/>
        <end position="98"/>
    </location>
</feature>
<protein>
    <submittedName>
        <fullName evidence="2">Uncharacterized protein</fullName>
    </submittedName>
</protein>
<keyword evidence="1" id="KW-0472">Membrane</keyword>
<dbReference type="EMBL" id="JAAOZD010000005">
    <property type="protein sequence ID" value="NIJ02198.1"/>
    <property type="molecule type" value="Genomic_DNA"/>
</dbReference>
<proteinExistence type="predicted"/>
<reference evidence="2 3" key="1">
    <citation type="submission" date="2020-03" db="EMBL/GenBank/DDBJ databases">
        <title>Genomic Encyclopedia of Type Strains, Phase III (KMG-III): the genomes of soil and plant-associated and newly described type strains.</title>
        <authorList>
            <person name="Whitman W."/>
        </authorList>
    </citation>
    <scope>NUCLEOTIDE SEQUENCE [LARGE SCALE GENOMIC DNA]</scope>
    <source>
        <strain evidence="2 3">CECT 4207</strain>
    </source>
</reference>
<gene>
    <name evidence="2" type="ORF">FHR86_002539</name>
</gene>
<evidence type="ECO:0000313" key="3">
    <source>
        <dbReference type="Proteomes" id="UP000802392"/>
    </source>
</evidence>
<keyword evidence="1" id="KW-1133">Transmembrane helix</keyword>
<dbReference type="InterPro" id="IPR011045">
    <property type="entry name" value="N2O_reductase_N"/>
</dbReference>
<keyword evidence="1" id="KW-0812">Transmembrane</keyword>
<dbReference type="SUPFAM" id="SSF50974">
    <property type="entry name" value="Nitrous oxide reductase, N-terminal domain"/>
    <property type="match status" value="1"/>
</dbReference>
<keyword evidence="3" id="KW-1185">Reference proteome</keyword>
<dbReference type="Proteomes" id="UP000802392">
    <property type="component" value="Unassembled WGS sequence"/>
</dbReference>
<evidence type="ECO:0000256" key="1">
    <source>
        <dbReference type="SAM" id="Phobius"/>
    </source>
</evidence>
<name>A0ABX0TI42_9MICC</name>